<keyword evidence="4 5" id="KW-0472">Membrane</keyword>
<feature type="transmembrane region" description="Helical" evidence="5">
    <location>
        <begin position="80"/>
        <end position="103"/>
    </location>
</feature>
<organism evidence="7 8">
    <name type="scientific">Microbacterium sediminicola</name>
    <dbReference type="NCBI Taxonomy" id="415210"/>
    <lineage>
        <taxon>Bacteria</taxon>
        <taxon>Bacillati</taxon>
        <taxon>Actinomycetota</taxon>
        <taxon>Actinomycetes</taxon>
        <taxon>Micrococcales</taxon>
        <taxon>Microbacteriaceae</taxon>
        <taxon>Microbacterium</taxon>
    </lineage>
</organism>
<dbReference type="SUPFAM" id="SSF103473">
    <property type="entry name" value="MFS general substrate transporter"/>
    <property type="match status" value="1"/>
</dbReference>
<reference evidence="7 8" key="1">
    <citation type="journal article" date="2019" name="Int. J. Syst. Evol. Microbiol.">
        <title>The Global Catalogue of Microorganisms (GCM) 10K type strain sequencing project: providing services to taxonomists for standard genome sequencing and annotation.</title>
        <authorList>
            <consortium name="The Broad Institute Genomics Platform"/>
            <consortium name="The Broad Institute Genome Sequencing Center for Infectious Disease"/>
            <person name="Wu L."/>
            <person name="Ma J."/>
        </authorList>
    </citation>
    <scope>NUCLEOTIDE SEQUENCE [LARGE SCALE GENOMIC DNA]</scope>
    <source>
        <strain evidence="7 8">JCM 15577</strain>
    </source>
</reference>
<proteinExistence type="predicted"/>
<evidence type="ECO:0000259" key="6">
    <source>
        <dbReference type="PROSITE" id="PS50850"/>
    </source>
</evidence>
<feature type="transmembrane region" description="Helical" evidence="5">
    <location>
        <begin position="45"/>
        <end position="68"/>
    </location>
</feature>
<dbReference type="InterPro" id="IPR020846">
    <property type="entry name" value="MFS_dom"/>
</dbReference>
<feature type="transmembrane region" description="Helical" evidence="5">
    <location>
        <begin position="399"/>
        <end position="417"/>
    </location>
</feature>
<keyword evidence="3 5" id="KW-1133">Transmembrane helix</keyword>
<dbReference type="Proteomes" id="UP001501690">
    <property type="component" value="Unassembled WGS sequence"/>
</dbReference>
<feature type="transmembrane region" description="Helical" evidence="5">
    <location>
        <begin position="169"/>
        <end position="188"/>
    </location>
</feature>
<feature type="transmembrane region" description="Helical" evidence="5">
    <location>
        <begin position="223"/>
        <end position="243"/>
    </location>
</feature>
<feature type="transmembrane region" description="Helical" evidence="5">
    <location>
        <begin position="302"/>
        <end position="324"/>
    </location>
</feature>
<name>A0ABN2IF51_9MICO</name>
<dbReference type="InterPro" id="IPR011701">
    <property type="entry name" value="MFS"/>
</dbReference>
<evidence type="ECO:0000313" key="7">
    <source>
        <dbReference type="EMBL" id="GAA1703534.1"/>
    </source>
</evidence>
<feature type="transmembrane region" description="Helical" evidence="5">
    <location>
        <begin position="356"/>
        <end position="378"/>
    </location>
</feature>
<feature type="domain" description="Major facilitator superfamily (MFS) profile" evidence="6">
    <location>
        <begin position="14"/>
        <end position="447"/>
    </location>
</feature>
<evidence type="ECO:0000256" key="5">
    <source>
        <dbReference type="SAM" id="Phobius"/>
    </source>
</evidence>
<feature type="transmembrane region" description="Helical" evidence="5">
    <location>
        <begin position="331"/>
        <end position="350"/>
    </location>
</feature>
<evidence type="ECO:0000313" key="8">
    <source>
        <dbReference type="Proteomes" id="UP001501690"/>
    </source>
</evidence>
<evidence type="ECO:0000256" key="4">
    <source>
        <dbReference type="ARBA" id="ARBA00023136"/>
    </source>
</evidence>
<dbReference type="Gene3D" id="1.20.1720.10">
    <property type="entry name" value="Multidrug resistance protein D"/>
    <property type="match status" value="1"/>
</dbReference>
<evidence type="ECO:0000256" key="2">
    <source>
        <dbReference type="ARBA" id="ARBA00022692"/>
    </source>
</evidence>
<dbReference type="PANTHER" id="PTHR42718:SF42">
    <property type="entry name" value="EXPORT PROTEIN"/>
    <property type="match status" value="1"/>
</dbReference>
<dbReference type="Pfam" id="PF07690">
    <property type="entry name" value="MFS_1"/>
    <property type="match status" value="1"/>
</dbReference>
<dbReference type="PROSITE" id="PS50850">
    <property type="entry name" value="MFS"/>
    <property type="match status" value="1"/>
</dbReference>
<feature type="transmembrane region" description="Helical" evidence="5">
    <location>
        <begin position="264"/>
        <end position="290"/>
    </location>
</feature>
<dbReference type="CDD" id="cd17321">
    <property type="entry name" value="MFS_MMR_MDR_like"/>
    <property type="match status" value="1"/>
</dbReference>
<feature type="transmembrane region" description="Helical" evidence="5">
    <location>
        <begin position="423"/>
        <end position="442"/>
    </location>
</feature>
<comment type="caution">
    <text evidence="7">The sequence shown here is derived from an EMBL/GenBank/DDBJ whole genome shotgun (WGS) entry which is preliminary data.</text>
</comment>
<keyword evidence="8" id="KW-1185">Reference proteome</keyword>
<accession>A0ABN2IF51</accession>
<feature type="transmembrane region" description="Helical" evidence="5">
    <location>
        <begin position="109"/>
        <end position="126"/>
    </location>
</feature>
<comment type="subcellular location">
    <subcellularLocation>
        <location evidence="1">Cell membrane</location>
        <topology evidence="1">Multi-pass membrane protein</topology>
    </subcellularLocation>
</comment>
<dbReference type="EMBL" id="BAAAPL010000002">
    <property type="protein sequence ID" value="GAA1703534.1"/>
    <property type="molecule type" value="Genomic_DNA"/>
</dbReference>
<sequence>MSTARSVARAPWLTLIALCLGFFLMLLDSTIVAVAIPAISEELDAGAAATVWVNSGYLFAYAVPLLFAGRWGDRIGARRVYLIGLVLFIVASAACGLSGSLPALTISRVAQGLGAALMTPQTLAIIRRTFPAATLPIALGVWGSVGGVAAAAGPLIGGLLVGVAGWPSIFLVNVPLGALALVLALLWVPVAPRGTSTIPFASVALSALGVLGVIVAVHEVATLPILASIALAALGVGLIVLALRVQPRDPHHALIPRQLLHSRGFVRATLGATAASFVVGSALIPVMLALQDGRGLSVMQATLAILPLGVGSAVTAPFAGVSVARWGPRPVAVIGTTALAASTCATATAIQTSAPVWTIAAAMALFGFANSFVWSPLATAAMTAIEPEYAGSASGAYNATRQVGAVLGSATVAALIATGGMALSLWALGVVAVASVVVVVGLPSAAAAEGSGDTVSASPSRR</sequence>
<gene>
    <name evidence="7" type="ORF">GCM10009808_21800</name>
</gene>
<keyword evidence="2 5" id="KW-0812">Transmembrane</keyword>
<feature type="transmembrane region" description="Helical" evidence="5">
    <location>
        <begin position="138"/>
        <end position="163"/>
    </location>
</feature>
<dbReference type="RefSeq" id="WP_344072493.1">
    <property type="nucleotide sequence ID" value="NZ_BAAAPL010000002.1"/>
</dbReference>
<feature type="transmembrane region" description="Helical" evidence="5">
    <location>
        <begin position="12"/>
        <end position="39"/>
    </location>
</feature>
<dbReference type="Gene3D" id="1.20.1250.20">
    <property type="entry name" value="MFS general substrate transporter like domains"/>
    <property type="match status" value="1"/>
</dbReference>
<evidence type="ECO:0000256" key="1">
    <source>
        <dbReference type="ARBA" id="ARBA00004651"/>
    </source>
</evidence>
<dbReference type="PANTHER" id="PTHR42718">
    <property type="entry name" value="MAJOR FACILITATOR SUPERFAMILY MULTIDRUG TRANSPORTER MFSC"/>
    <property type="match status" value="1"/>
</dbReference>
<evidence type="ECO:0000256" key="3">
    <source>
        <dbReference type="ARBA" id="ARBA00022989"/>
    </source>
</evidence>
<dbReference type="PRINTS" id="PR01036">
    <property type="entry name" value="TCRTETB"/>
</dbReference>
<protein>
    <recommendedName>
        <fullName evidence="6">Major facilitator superfamily (MFS) profile domain-containing protein</fullName>
    </recommendedName>
</protein>
<feature type="transmembrane region" description="Helical" evidence="5">
    <location>
        <begin position="200"/>
        <end position="217"/>
    </location>
</feature>
<dbReference type="InterPro" id="IPR036259">
    <property type="entry name" value="MFS_trans_sf"/>
</dbReference>